<dbReference type="EMBL" id="FXXI01000011">
    <property type="protein sequence ID" value="SMS02631.1"/>
    <property type="molecule type" value="Genomic_DNA"/>
</dbReference>
<dbReference type="PROSITE" id="PS51186">
    <property type="entry name" value="GNAT"/>
    <property type="match status" value="1"/>
</dbReference>
<dbReference type="InterPro" id="IPR024035">
    <property type="entry name" value="MSMEG_0567_GNAT"/>
</dbReference>
<dbReference type="EC" id="2.3.1.-" evidence="2"/>
<dbReference type="Pfam" id="PF00583">
    <property type="entry name" value="Acetyltransf_1"/>
    <property type="match status" value="1"/>
</dbReference>
<keyword evidence="2" id="KW-0012">Acyltransferase</keyword>
<keyword evidence="5" id="KW-1185">Reference proteome</keyword>
<dbReference type="EMBL" id="JAWRCO010000002">
    <property type="protein sequence ID" value="MDW6005159.1"/>
    <property type="molecule type" value="Genomic_DNA"/>
</dbReference>
<sequence length="196" mass="22352">MNVIRENHHFQVKWATSDWELTQAHRIRNAVFCIEQEMFDGHDFDEHDGEAYTLVAVTHIAGMPEKVVGTVRIHRISERIWYGSRLAVDKAFRREGVLGAALIELAVRSAVTLGCDAFYATVQKRNEKLFRKLNWIATQSCSAFGKPHVAMSADLSYYPILSGMEDGFWVEGRSLRVDTKVLNQLSRCWVGEESYA</sequence>
<dbReference type="GO" id="GO:0016747">
    <property type="term" value="F:acyltransferase activity, transferring groups other than amino-acyl groups"/>
    <property type="evidence" value="ECO:0007669"/>
    <property type="project" value="InterPro"/>
</dbReference>
<dbReference type="OrthoDB" id="9796171at2"/>
<name>A0A1Y6J057_9VIBR</name>
<feature type="domain" description="N-acetyltransferase" evidence="1">
    <location>
        <begin position="16"/>
        <end position="171"/>
    </location>
</feature>
<dbReference type="AlphaFoldDB" id="A0A1Y6J057"/>
<dbReference type="RefSeq" id="WP_087482636.1">
    <property type="nucleotide sequence ID" value="NZ_AP024884.1"/>
</dbReference>
<dbReference type="Proteomes" id="UP000196125">
    <property type="component" value="Unassembled WGS sequence"/>
</dbReference>
<dbReference type="InterPro" id="IPR016181">
    <property type="entry name" value="Acyl_CoA_acyltransferase"/>
</dbReference>
<dbReference type="SUPFAM" id="SSF55729">
    <property type="entry name" value="Acyl-CoA N-acyltransferases (Nat)"/>
    <property type="match status" value="1"/>
</dbReference>
<gene>
    <name evidence="2" type="ORF">SBX37_20040</name>
    <name evidence="3" type="ORF">VIM7927_03965</name>
</gene>
<evidence type="ECO:0000313" key="5">
    <source>
        <dbReference type="Proteomes" id="UP001283366"/>
    </source>
</evidence>
<dbReference type="InterPro" id="IPR000182">
    <property type="entry name" value="GNAT_dom"/>
</dbReference>
<evidence type="ECO:0000313" key="4">
    <source>
        <dbReference type="Proteomes" id="UP000196125"/>
    </source>
</evidence>
<organism evidence="3 4">
    <name type="scientific">Vibrio mangrovi</name>
    <dbReference type="NCBI Taxonomy" id="474394"/>
    <lineage>
        <taxon>Bacteria</taxon>
        <taxon>Pseudomonadati</taxon>
        <taxon>Pseudomonadota</taxon>
        <taxon>Gammaproteobacteria</taxon>
        <taxon>Vibrionales</taxon>
        <taxon>Vibrionaceae</taxon>
        <taxon>Vibrio</taxon>
    </lineage>
</organism>
<reference evidence="3 4" key="1">
    <citation type="submission" date="2017-05" db="EMBL/GenBank/DDBJ databases">
        <authorList>
            <person name="Song R."/>
            <person name="Chenine A.L."/>
            <person name="Ruprecht R.M."/>
        </authorList>
    </citation>
    <scope>NUCLEOTIDE SEQUENCE [LARGE SCALE GENOMIC DNA]</scope>
    <source>
        <strain evidence="3 4">CECT 7927</strain>
    </source>
</reference>
<accession>A0A1Y6J057</accession>
<evidence type="ECO:0000313" key="2">
    <source>
        <dbReference type="EMBL" id="MDW6005159.1"/>
    </source>
</evidence>
<dbReference type="Proteomes" id="UP001283366">
    <property type="component" value="Unassembled WGS sequence"/>
</dbReference>
<keyword evidence="3" id="KW-0808">Transferase</keyword>
<dbReference type="CDD" id="cd04301">
    <property type="entry name" value="NAT_SF"/>
    <property type="match status" value="1"/>
</dbReference>
<dbReference type="NCBIfam" id="TIGR04045">
    <property type="entry name" value="MSMEG_0567_GNAT"/>
    <property type="match status" value="1"/>
</dbReference>
<proteinExistence type="predicted"/>
<protein>
    <submittedName>
        <fullName evidence="3">Acetyltransferase (GNAT) family protein</fullName>
    </submittedName>
    <submittedName>
        <fullName evidence="2">GNAT family N-acetyltransferase</fullName>
        <ecNumber evidence="2">2.3.1.-</ecNumber>
    </submittedName>
</protein>
<evidence type="ECO:0000259" key="1">
    <source>
        <dbReference type="PROSITE" id="PS51186"/>
    </source>
</evidence>
<dbReference type="Gene3D" id="3.40.630.30">
    <property type="match status" value="1"/>
</dbReference>
<reference evidence="2 5" key="2">
    <citation type="submission" date="2023-11" db="EMBL/GenBank/DDBJ databases">
        <title>Plant-associative lifestyle of Vibrio porteresiae and its evolutionary dynamics.</title>
        <authorList>
            <person name="Rameshkumar N."/>
            <person name="Kirti K."/>
        </authorList>
    </citation>
    <scope>NUCLEOTIDE SEQUENCE [LARGE SCALE GENOMIC DNA]</scope>
    <source>
        <strain evidence="2 5">MSSRF38</strain>
    </source>
</reference>
<evidence type="ECO:0000313" key="3">
    <source>
        <dbReference type="EMBL" id="SMS02631.1"/>
    </source>
</evidence>